<accession>A0ABM1Y3K7</accession>
<reference evidence="2" key="1">
    <citation type="journal article" date="2015" name="Proc. Natl. Acad. Sci. U.S.A.">
        <title>Genome sequence of the Asian Tiger mosquito, Aedes albopictus, reveals insights into its biology, genetics, and evolution.</title>
        <authorList>
            <person name="Chen X.G."/>
            <person name="Jiang X."/>
            <person name="Gu J."/>
            <person name="Xu M."/>
            <person name="Wu Y."/>
            <person name="Deng Y."/>
            <person name="Zhang C."/>
            <person name="Bonizzoni M."/>
            <person name="Dermauw W."/>
            <person name="Vontas J."/>
            <person name="Armbruster P."/>
            <person name="Huang X."/>
            <person name="Yang Y."/>
            <person name="Zhang H."/>
            <person name="He W."/>
            <person name="Peng H."/>
            <person name="Liu Y."/>
            <person name="Wu K."/>
            <person name="Chen J."/>
            <person name="Lirakis M."/>
            <person name="Topalis P."/>
            <person name="Van Leeuwen T."/>
            <person name="Hall A.B."/>
            <person name="Jiang X."/>
            <person name="Thorpe C."/>
            <person name="Mueller R.L."/>
            <person name="Sun C."/>
            <person name="Waterhouse R.M."/>
            <person name="Yan G."/>
            <person name="Tu Z.J."/>
            <person name="Fang X."/>
            <person name="James A.A."/>
        </authorList>
    </citation>
    <scope>NUCLEOTIDE SEQUENCE [LARGE SCALE GENOMIC DNA]</scope>
    <source>
        <strain evidence="2">Foshan</strain>
    </source>
</reference>
<protein>
    <submittedName>
        <fullName evidence="1">Uncharacterized protein</fullName>
    </submittedName>
</protein>
<evidence type="ECO:0000313" key="1">
    <source>
        <dbReference type="EnsemblMetazoa" id="AALFPA23_005357.P6829"/>
    </source>
</evidence>
<sequence>MMVPADQSTQDEIQQRSYSAILTTSPNEHIPTNSDCMDTIGIESSVAVGVAVDHRLNRALSFQPPFHVAPEPPDPAPPHMQISVNSDAWTVNNIISENTINTLRFKFVQPATVSALQTTMWPTTALAVVDTLIMIAIDTRSFPDHVPATSQPSCLQNKCLQLVLVEKQLLCLNLEMVPNTARLSTFGYRMSDTKKLPQMSDERSANVYVKCLECRVEREKKRVSEVYVRCVGHCYRCCLGCNSSDHYGYNKRYFVGLVYQQHVAIGFADSDLTAHIRESIKTRMSRAVLQYKPSSSTAVQSSQYRHRYRSRSISRRCLQSRVASIKHVFVRAGDTIIRFHHLKKKDLSKTSSILGDNRPYRTFRSLPFKRDISLRNLNDCIMIGESLSQKTNVRTINFTKKKSGGVPNLIEALCSVDTHPLFPSVTMNASLTGMLMLQTIKDDCDTHNRIHFCKLPVIDNNQNSAPASIGTTTVKVDYRITSASMINLVEQLSIVEVLVCEGDICCSFDWNVYRKL</sequence>
<dbReference type="Proteomes" id="UP000069940">
    <property type="component" value="Unassembled WGS sequence"/>
</dbReference>
<organism evidence="1 2">
    <name type="scientific">Aedes albopictus</name>
    <name type="common">Asian tiger mosquito</name>
    <name type="synonym">Stegomyia albopicta</name>
    <dbReference type="NCBI Taxonomy" id="7160"/>
    <lineage>
        <taxon>Eukaryota</taxon>
        <taxon>Metazoa</taxon>
        <taxon>Ecdysozoa</taxon>
        <taxon>Arthropoda</taxon>
        <taxon>Hexapoda</taxon>
        <taxon>Insecta</taxon>
        <taxon>Pterygota</taxon>
        <taxon>Neoptera</taxon>
        <taxon>Endopterygota</taxon>
        <taxon>Diptera</taxon>
        <taxon>Nematocera</taxon>
        <taxon>Culicoidea</taxon>
        <taxon>Culicidae</taxon>
        <taxon>Culicinae</taxon>
        <taxon>Aedini</taxon>
        <taxon>Aedes</taxon>
        <taxon>Stegomyia</taxon>
    </lineage>
</organism>
<reference evidence="1" key="2">
    <citation type="submission" date="2025-05" db="UniProtKB">
        <authorList>
            <consortium name="EnsemblMetazoa"/>
        </authorList>
    </citation>
    <scope>IDENTIFICATION</scope>
    <source>
        <strain evidence="1">Foshan</strain>
    </source>
</reference>
<keyword evidence="2" id="KW-1185">Reference proteome</keyword>
<dbReference type="GeneID" id="134290233"/>
<dbReference type="RefSeq" id="XP_062713290.1">
    <property type="nucleotide sequence ID" value="XM_062857306.1"/>
</dbReference>
<dbReference type="EnsemblMetazoa" id="AALFPA23_005357.R6829">
    <property type="protein sequence ID" value="AALFPA23_005357.P6829"/>
    <property type="gene ID" value="AALFPA23_005357"/>
</dbReference>
<evidence type="ECO:0000313" key="2">
    <source>
        <dbReference type="Proteomes" id="UP000069940"/>
    </source>
</evidence>
<proteinExistence type="predicted"/>
<name>A0ABM1Y3K7_AEDAL</name>